<accession>A0A0C2MVD7</accession>
<dbReference type="EMBL" id="JWZT01001791">
    <property type="protein sequence ID" value="KII71331.1"/>
    <property type="molecule type" value="Genomic_DNA"/>
</dbReference>
<name>A0A0C2MVD7_THEKT</name>
<evidence type="ECO:0000256" key="1">
    <source>
        <dbReference type="SAM" id="MobiDB-lite"/>
    </source>
</evidence>
<organism evidence="2 3">
    <name type="scientific">Thelohanellus kitauei</name>
    <name type="common">Myxosporean</name>
    <dbReference type="NCBI Taxonomy" id="669202"/>
    <lineage>
        <taxon>Eukaryota</taxon>
        <taxon>Metazoa</taxon>
        <taxon>Cnidaria</taxon>
        <taxon>Myxozoa</taxon>
        <taxon>Myxosporea</taxon>
        <taxon>Bivalvulida</taxon>
        <taxon>Platysporina</taxon>
        <taxon>Myxobolidae</taxon>
        <taxon>Thelohanellus</taxon>
    </lineage>
</organism>
<keyword evidence="3" id="KW-1185">Reference proteome</keyword>
<sequence length="111" mass="12757">MIDGLHITEKGQSMITSHIIDKFAKRIRLTLSSLPRKAHKHLYIVYHAGSKKTKENTSYTGRYYSAVSSQNKAREPSEHSKDDRSLKANAQIFKRDDNFPFMSVNLRNICS</sequence>
<evidence type="ECO:0000313" key="2">
    <source>
        <dbReference type="EMBL" id="KII71331.1"/>
    </source>
</evidence>
<gene>
    <name evidence="2" type="ORF">RF11_05312</name>
</gene>
<dbReference type="AlphaFoldDB" id="A0A0C2MVD7"/>
<feature type="region of interest" description="Disordered" evidence="1">
    <location>
        <begin position="67"/>
        <end position="86"/>
    </location>
</feature>
<reference evidence="2 3" key="1">
    <citation type="journal article" date="2014" name="Genome Biol. Evol.">
        <title>The genome of the myxosporean Thelohanellus kitauei shows adaptations to nutrient acquisition within its fish host.</title>
        <authorList>
            <person name="Yang Y."/>
            <person name="Xiong J."/>
            <person name="Zhou Z."/>
            <person name="Huo F."/>
            <person name="Miao W."/>
            <person name="Ran C."/>
            <person name="Liu Y."/>
            <person name="Zhang J."/>
            <person name="Feng J."/>
            <person name="Wang M."/>
            <person name="Wang M."/>
            <person name="Wang L."/>
            <person name="Yao B."/>
        </authorList>
    </citation>
    <scope>NUCLEOTIDE SEQUENCE [LARGE SCALE GENOMIC DNA]</scope>
    <source>
        <strain evidence="2">Wuqing</strain>
    </source>
</reference>
<evidence type="ECO:0000313" key="3">
    <source>
        <dbReference type="Proteomes" id="UP000031668"/>
    </source>
</evidence>
<proteinExistence type="predicted"/>
<protein>
    <submittedName>
        <fullName evidence="2">Uncharacterized protein</fullName>
    </submittedName>
</protein>
<feature type="compositionally biased region" description="Basic and acidic residues" evidence="1">
    <location>
        <begin position="72"/>
        <end position="86"/>
    </location>
</feature>
<comment type="caution">
    <text evidence="2">The sequence shown here is derived from an EMBL/GenBank/DDBJ whole genome shotgun (WGS) entry which is preliminary data.</text>
</comment>
<dbReference type="Proteomes" id="UP000031668">
    <property type="component" value="Unassembled WGS sequence"/>
</dbReference>